<dbReference type="RefSeq" id="XP_012186281.1">
    <property type="nucleotide sequence ID" value="XM_012330891.1"/>
</dbReference>
<sequence length="73" mass="8107">MNLPLSQYQIPTPIAKAFAEFSYGEEEMCARDAGLGLFFGTLKTVVGRKLRKGSDRSSQPALVSERHHPHFSV</sequence>
<proteinExistence type="predicted"/>
<dbReference type="HOGENOM" id="CLU_2705892_0_0_1"/>
<evidence type="ECO:0000313" key="3">
    <source>
        <dbReference type="Proteomes" id="UP000014071"/>
    </source>
</evidence>
<organism evidence="2 3">
    <name type="scientific">Pseudozyma hubeiensis (strain SY62)</name>
    <name type="common">Yeast</name>
    <dbReference type="NCBI Taxonomy" id="1305764"/>
    <lineage>
        <taxon>Eukaryota</taxon>
        <taxon>Fungi</taxon>
        <taxon>Dikarya</taxon>
        <taxon>Basidiomycota</taxon>
        <taxon>Ustilaginomycotina</taxon>
        <taxon>Ustilaginomycetes</taxon>
        <taxon>Ustilaginales</taxon>
        <taxon>Ustilaginaceae</taxon>
        <taxon>Pseudozyma</taxon>
    </lineage>
</organism>
<reference evidence="3" key="1">
    <citation type="journal article" date="2013" name="Genome Announc.">
        <title>Draft genome sequence of the basidiomycetous yeast-like fungus Pseudozyma hubeiensis SY62, which produces an abundant amount of the biosurfactant mannosylerythritol lipids.</title>
        <authorList>
            <person name="Konishi M."/>
            <person name="Hatada Y."/>
            <person name="Horiuchi J."/>
        </authorList>
    </citation>
    <scope>NUCLEOTIDE SEQUENCE [LARGE SCALE GENOMIC DNA]</scope>
    <source>
        <strain evidence="3">SY62</strain>
    </source>
</reference>
<dbReference type="GeneID" id="24105560"/>
<keyword evidence="3" id="KW-1185">Reference proteome</keyword>
<dbReference type="Proteomes" id="UP000014071">
    <property type="component" value="Unassembled WGS sequence"/>
</dbReference>
<evidence type="ECO:0000313" key="2">
    <source>
        <dbReference type="EMBL" id="GAC92694.1"/>
    </source>
</evidence>
<name>R9NW23_PSEHS</name>
<dbReference type="EMBL" id="DF238767">
    <property type="protein sequence ID" value="GAC92694.1"/>
    <property type="molecule type" value="Genomic_DNA"/>
</dbReference>
<dbReference type="AlphaFoldDB" id="R9NW23"/>
<gene>
    <name evidence="2" type="ORF">PHSY_000249</name>
</gene>
<accession>R9NW23</accession>
<feature type="region of interest" description="Disordered" evidence="1">
    <location>
        <begin position="51"/>
        <end position="73"/>
    </location>
</feature>
<evidence type="ECO:0000256" key="1">
    <source>
        <dbReference type="SAM" id="MobiDB-lite"/>
    </source>
</evidence>
<protein>
    <submittedName>
        <fullName evidence="2">Uncharacterized protein</fullName>
    </submittedName>
</protein>